<sequence>MRVIEGDYIAADDEWDEAAWVWRQTEARCRPWRTAVLWSACSAACTT</sequence>
<gene>
    <name evidence="1" type="ORF">ABT384_23140</name>
</gene>
<dbReference type="RefSeq" id="WP_190072369.1">
    <property type="nucleotide sequence ID" value="NZ_BNBM01000010.1"/>
</dbReference>
<accession>A0ABV1XV97</accession>
<dbReference type="EMBL" id="JBEPFB010000010">
    <property type="protein sequence ID" value="MER7375534.1"/>
    <property type="molecule type" value="Genomic_DNA"/>
</dbReference>
<protein>
    <submittedName>
        <fullName evidence="1">Uncharacterized protein</fullName>
    </submittedName>
</protein>
<organism evidence="1 2">
    <name type="scientific">Streptomyces lanatus</name>
    <dbReference type="NCBI Taxonomy" id="66900"/>
    <lineage>
        <taxon>Bacteria</taxon>
        <taxon>Bacillati</taxon>
        <taxon>Actinomycetota</taxon>
        <taxon>Actinomycetes</taxon>
        <taxon>Kitasatosporales</taxon>
        <taxon>Streptomycetaceae</taxon>
        <taxon>Streptomyces</taxon>
    </lineage>
</organism>
<evidence type="ECO:0000313" key="1">
    <source>
        <dbReference type="EMBL" id="MER7375534.1"/>
    </source>
</evidence>
<reference evidence="1 2" key="1">
    <citation type="submission" date="2024-06" db="EMBL/GenBank/DDBJ databases">
        <title>The Natural Products Discovery Center: Release of the First 8490 Sequenced Strains for Exploring Actinobacteria Biosynthetic Diversity.</title>
        <authorList>
            <person name="Kalkreuter E."/>
            <person name="Kautsar S.A."/>
            <person name="Yang D."/>
            <person name="Bader C.D."/>
            <person name="Teijaro C.N."/>
            <person name="Fluegel L."/>
            <person name="Davis C.M."/>
            <person name="Simpson J.R."/>
            <person name="Lauterbach L."/>
            <person name="Steele A.D."/>
            <person name="Gui C."/>
            <person name="Meng S."/>
            <person name="Li G."/>
            <person name="Viehrig K."/>
            <person name="Ye F."/>
            <person name="Su P."/>
            <person name="Kiefer A.F."/>
            <person name="Nichols A."/>
            <person name="Cepeda A.J."/>
            <person name="Yan W."/>
            <person name="Fan B."/>
            <person name="Jiang Y."/>
            <person name="Adhikari A."/>
            <person name="Zheng C.-J."/>
            <person name="Schuster L."/>
            <person name="Cowan T.M."/>
            <person name="Smanski M.J."/>
            <person name="Chevrette M.G."/>
            <person name="De Carvalho L.P.S."/>
            <person name="Shen B."/>
        </authorList>
    </citation>
    <scope>NUCLEOTIDE SEQUENCE [LARGE SCALE GENOMIC DNA]</scope>
    <source>
        <strain evidence="1 2">NPDC000155</strain>
    </source>
</reference>
<name>A0ABV1XV97_9ACTN</name>
<comment type="caution">
    <text evidence="1">The sequence shown here is derived from an EMBL/GenBank/DDBJ whole genome shotgun (WGS) entry which is preliminary data.</text>
</comment>
<proteinExistence type="predicted"/>
<keyword evidence="2" id="KW-1185">Reference proteome</keyword>
<evidence type="ECO:0000313" key="2">
    <source>
        <dbReference type="Proteomes" id="UP001486207"/>
    </source>
</evidence>
<dbReference type="Proteomes" id="UP001486207">
    <property type="component" value="Unassembled WGS sequence"/>
</dbReference>